<dbReference type="EMBL" id="CP001940">
    <property type="protein sequence ID" value="ADH86727.1"/>
    <property type="molecule type" value="Genomic_DNA"/>
</dbReference>
<gene>
    <name evidence="2" type="ordered locus">DaAHT2_2053</name>
</gene>
<dbReference type="GO" id="GO:0003677">
    <property type="term" value="F:DNA binding"/>
    <property type="evidence" value="ECO:0007669"/>
    <property type="project" value="InterPro"/>
</dbReference>
<dbReference type="Pfam" id="PF12728">
    <property type="entry name" value="HTH_17"/>
    <property type="match status" value="1"/>
</dbReference>
<dbReference type="AlphaFoldDB" id="D6Z5J0"/>
<evidence type="ECO:0000313" key="2">
    <source>
        <dbReference type="EMBL" id="ADH86727.1"/>
    </source>
</evidence>
<evidence type="ECO:0000313" key="3">
    <source>
        <dbReference type="Proteomes" id="UP000001508"/>
    </source>
</evidence>
<dbReference type="RefSeq" id="WP_013164246.1">
    <property type="nucleotide sequence ID" value="NC_014216.1"/>
</dbReference>
<dbReference type="STRING" id="589865.DaAHT2_2053"/>
<accession>D6Z5J0</accession>
<dbReference type="InterPro" id="IPR041657">
    <property type="entry name" value="HTH_17"/>
</dbReference>
<sequence length="167" mass="18654">MTTQRFIASAYSGVYHLAGPSKYSLCKVVEGFDHAAGEQTRWGKTDAPTPNITTTRPIGRRLCRNYEKRRQADQQGDSTPTQTARPVAHRLGGATGGHAMEEERFPELVYVRTAAQALDVHVSYIYKLIEEGQLQAIRLGKRGIRITRDSLEECLVRRGINPADKLD</sequence>
<feature type="domain" description="Helix-turn-helix" evidence="1">
    <location>
        <begin position="113"/>
        <end position="153"/>
    </location>
</feature>
<dbReference type="InParanoid" id="D6Z5J0"/>
<name>D6Z5J0_DESAT</name>
<proteinExistence type="predicted"/>
<dbReference type="Proteomes" id="UP000001508">
    <property type="component" value="Chromosome"/>
</dbReference>
<evidence type="ECO:0000259" key="1">
    <source>
        <dbReference type="Pfam" id="PF12728"/>
    </source>
</evidence>
<dbReference type="KEGG" id="dak:DaAHT2_2053"/>
<organism evidence="2 3">
    <name type="scientific">Desulfurivibrio alkaliphilus (strain DSM 19089 / UNIQEM U267 / AHT2)</name>
    <dbReference type="NCBI Taxonomy" id="589865"/>
    <lineage>
        <taxon>Bacteria</taxon>
        <taxon>Pseudomonadati</taxon>
        <taxon>Thermodesulfobacteriota</taxon>
        <taxon>Desulfobulbia</taxon>
        <taxon>Desulfobulbales</taxon>
        <taxon>Desulfobulbaceae</taxon>
        <taxon>Desulfurivibrio</taxon>
    </lineage>
</organism>
<dbReference type="NCBIfam" id="TIGR01764">
    <property type="entry name" value="excise"/>
    <property type="match status" value="1"/>
</dbReference>
<dbReference type="InterPro" id="IPR010093">
    <property type="entry name" value="SinI_DNA-bd"/>
</dbReference>
<keyword evidence="3" id="KW-1185">Reference proteome</keyword>
<protein>
    <submittedName>
        <fullName evidence="2">DNA binding domain protein, excisionase family</fullName>
    </submittedName>
</protein>
<reference evidence="3" key="1">
    <citation type="submission" date="2010-02" db="EMBL/GenBank/DDBJ databases">
        <title>Complete sequence of Desulfurivibrio alkaliphilus AHT2.</title>
        <authorList>
            <consortium name="US DOE Joint Genome Institute"/>
            <person name="Pitluck S."/>
            <person name="Chertkov O."/>
            <person name="Detter J.C."/>
            <person name="Han C."/>
            <person name="Tapia R."/>
            <person name="Larimer F."/>
            <person name="Land M."/>
            <person name="Hauser L."/>
            <person name="Kyrpides N."/>
            <person name="Mikhailova N."/>
            <person name="Sorokin D.Y."/>
            <person name="Muyzer G."/>
            <person name="Woyke T."/>
        </authorList>
    </citation>
    <scope>NUCLEOTIDE SEQUENCE [LARGE SCALE GENOMIC DNA]</scope>
    <source>
        <strain evidence="3">DSM 19089 / UNIQEM U267 / AHT2</strain>
    </source>
</reference>
<dbReference type="HOGENOM" id="CLU_1591847_0_0_7"/>